<organism evidence="1">
    <name type="scientific">marine metagenome</name>
    <dbReference type="NCBI Taxonomy" id="408172"/>
    <lineage>
        <taxon>unclassified sequences</taxon>
        <taxon>metagenomes</taxon>
        <taxon>ecological metagenomes</taxon>
    </lineage>
</organism>
<gene>
    <name evidence="1" type="ORF">METZ01_LOCUS25455</name>
</gene>
<dbReference type="SUPFAM" id="SSF53254">
    <property type="entry name" value="Phosphoglycerate mutase-like"/>
    <property type="match status" value="1"/>
</dbReference>
<reference evidence="1" key="1">
    <citation type="submission" date="2018-05" db="EMBL/GenBank/DDBJ databases">
        <authorList>
            <person name="Lanie J.A."/>
            <person name="Ng W.-L."/>
            <person name="Kazmierczak K.M."/>
            <person name="Andrzejewski T.M."/>
            <person name="Davidsen T.M."/>
            <person name="Wayne K.J."/>
            <person name="Tettelin H."/>
            <person name="Glass J.I."/>
            <person name="Rusch D."/>
            <person name="Podicherti R."/>
            <person name="Tsui H.-C.T."/>
            <person name="Winkler M.E."/>
        </authorList>
    </citation>
    <scope>NUCLEOTIDE SEQUENCE</scope>
</reference>
<dbReference type="Pfam" id="PF00300">
    <property type="entry name" value="His_Phos_1"/>
    <property type="match status" value="1"/>
</dbReference>
<dbReference type="EMBL" id="UINC01001151">
    <property type="protein sequence ID" value="SUZ72601.1"/>
    <property type="molecule type" value="Genomic_DNA"/>
</dbReference>
<accession>A0A381PZY0</accession>
<sequence>VNQTVYLVHHGEALDSDVNAQRPLSHNGQKRVEHLADLTAAKQVKPDAIWHSGKLRTRQTAQAFWRACNPLSELSMVRGLQPTDPAEWILDRVNADTRSIMLVGHKPNLDWMLSLILNKPSTFPPHGIVGLGRGTATWVEIWRLSPP</sequence>
<dbReference type="AlphaFoldDB" id="A0A381PZY0"/>
<evidence type="ECO:0000313" key="1">
    <source>
        <dbReference type="EMBL" id="SUZ72601.1"/>
    </source>
</evidence>
<protein>
    <recommendedName>
        <fullName evidence="2">Phosphohistidine phosphatase SixA</fullName>
    </recommendedName>
</protein>
<dbReference type="CDD" id="cd07067">
    <property type="entry name" value="HP_PGM_like"/>
    <property type="match status" value="1"/>
</dbReference>
<name>A0A381PZY0_9ZZZZ</name>
<dbReference type="InterPro" id="IPR013078">
    <property type="entry name" value="His_Pase_superF_clade-1"/>
</dbReference>
<feature type="non-terminal residue" evidence="1">
    <location>
        <position position="1"/>
    </location>
</feature>
<evidence type="ECO:0008006" key="2">
    <source>
        <dbReference type="Google" id="ProtNLM"/>
    </source>
</evidence>
<dbReference type="Gene3D" id="3.40.50.1240">
    <property type="entry name" value="Phosphoglycerate mutase-like"/>
    <property type="match status" value="1"/>
</dbReference>
<proteinExistence type="predicted"/>
<dbReference type="InterPro" id="IPR029033">
    <property type="entry name" value="His_PPase_superfam"/>
</dbReference>